<dbReference type="GO" id="GO:0000455">
    <property type="term" value="P:enzyme-directed rRNA pseudouridine synthesis"/>
    <property type="evidence" value="ECO:0007669"/>
    <property type="project" value="UniProtKB-ARBA"/>
</dbReference>
<organism evidence="7 8">
    <name type="scientific">Halalkalibacter krulwichiae</name>
    <dbReference type="NCBI Taxonomy" id="199441"/>
    <lineage>
        <taxon>Bacteria</taxon>
        <taxon>Bacillati</taxon>
        <taxon>Bacillota</taxon>
        <taxon>Bacilli</taxon>
        <taxon>Bacillales</taxon>
        <taxon>Bacillaceae</taxon>
        <taxon>Halalkalibacter</taxon>
    </lineage>
</organism>
<protein>
    <recommendedName>
        <fullName evidence="5">Pseudouridine synthase</fullName>
        <ecNumber evidence="5">5.4.99.-</ecNumber>
    </recommendedName>
</protein>
<dbReference type="FunFam" id="3.10.290.10:FF:000003">
    <property type="entry name" value="Pseudouridine synthase"/>
    <property type="match status" value="1"/>
</dbReference>
<name>A0A1X9MFE7_9BACI</name>
<evidence type="ECO:0000313" key="7">
    <source>
        <dbReference type="EMBL" id="ARK30241.1"/>
    </source>
</evidence>
<dbReference type="Pfam" id="PF01479">
    <property type="entry name" value="S4"/>
    <property type="match status" value="1"/>
</dbReference>
<dbReference type="InterPro" id="IPR000748">
    <property type="entry name" value="PsdUridine_synth_RsuA/RluB/E/F"/>
</dbReference>
<dbReference type="Pfam" id="PF00849">
    <property type="entry name" value="PseudoU_synth_2"/>
    <property type="match status" value="1"/>
</dbReference>
<dbReference type="GO" id="GO:0003723">
    <property type="term" value="F:RNA binding"/>
    <property type="evidence" value="ECO:0007669"/>
    <property type="project" value="UniProtKB-KW"/>
</dbReference>
<dbReference type="SMART" id="SM00363">
    <property type="entry name" value="S4"/>
    <property type="match status" value="1"/>
</dbReference>
<dbReference type="CDD" id="cd02870">
    <property type="entry name" value="PseudoU_synth_RsuA_like"/>
    <property type="match status" value="1"/>
</dbReference>
<evidence type="ECO:0000313" key="8">
    <source>
        <dbReference type="Proteomes" id="UP000193006"/>
    </source>
</evidence>
<dbReference type="PANTHER" id="PTHR47683">
    <property type="entry name" value="PSEUDOURIDINE SYNTHASE FAMILY PROTEIN-RELATED"/>
    <property type="match status" value="1"/>
</dbReference>
<dbReference type="STRING" id="199441.BkAM31D_10600"/>
<dbReference type="Proteomes" id="UP000193006">
    <property type="component" value="Chromosome"/>
</dbReference>
<dbReference type="InterPro" id="IPR020103">
    <property type="entry name" value="PsdUridine_synth_cat_dom_sf"/>
</dbReference>
<dbReference type="PROSITE" id="PS50889">
    <property type="entry name" value="S4"/>
    <property type="match status" value="1"/>
</dbReference>
<keyword evidence="2 4" id="KW-0694">RNA-binding</keyword>
<dbReference type="InterPro" id="IPR036986">
    <property type="entry name" value="S4_RNA-bd_sf"/>
</dbReference>
<keyword evidence="8" id="KW-1185">Reference proteome</keyword>
<dbReference type="PANTHER" id="PTHR47683:SF2">
    <property type="entry name" value="RNA-BINDING S4 DOMAIN-CONTAINING PROTEIN"/>
    <property type="match status" value="1"/>
</dbReference>
<evidence type="ECO:0000256" key="3">
    <source>
        <dbReference type="ARBA" id="ARBA00023235"/>
    </source>
</evidence>
<dbReference type="EMBL" id="CP020814">
    <property type="protein sequence ID" value="ARK30241.1"/>
    <property type="molecule type" value="Genomic_DNA"/>
</dbReference>
<dbReference type="SUPFAM" id="SSF55174">
    <property type="entry name" value="Alpha-L RNA-binding motif"/>
    <property type="match status" value="1"/>
</dbReference>
<dbReference type="InterPro" id="IPR006145">
    <property type="entry name" value="PsdUridine_synth_RsuA/RluA"/>
</dbReference>
<evidence type="ECO:0000256" key="4">
    <source>
        <dbReference type="PROSITE-ProRule" id="PRU00182"/>
    </source>
</evidence>
<proteinExistence type="inferred from homology"/>
<dbReference type="Gene3D" id="3.10.290.10">
    <property type="entry name" value="RNA-binding S4 domain"/>
    <property type="match status" value="1"/>
</dbReference>
<dbReference type="NCBIfam" id="TIGR00093">
    <property type="entry name" value="pseudouridine synthase"/>
    <property type="match status" value="1"/>
</dbReference>
<dbReference type="SUPFAM" id="SSF55120">
    <property type="entry name" value="Pseudouridine synthase"/>
    <property type="match status" value="1"/>
</dbReference>
<keyword evidence="3 5" id="KW-0413">Isomerase</keyword>
<dbReference type="Gene3D" id="3.30.70.1560">
    <property type="entry name" value="Alpha-L RNA-binding motif"/>
    <property type="match status" value="1"/>
</dbReference>
<accession>A0A1X9MFE7</accession>
<dbReference type="PROSITE" id="PS01149">
    <property type="entry name" value="PSI_RSU"/>
    <property type="match status" value="1"/>
</dbReference>
<dbReference type="Gene3D" id="3.30.70.580">
    <property type="entry name" value="Pseudouridine synthase I, catalytic domain, N-terminal subdomain"/>
    <property type="match status" value="1"/>
</dbReference>
<feature type="domain" description="RNA-binding S4" evidence="6">
    <location>
        <begin position="9"/>
        <end position="67"/>
    </location>
</feature>
<dbReference type="InterPro" id="IPR050343">
    <property type="entry name" value="RsuA_PseudoU_synthase"/>
</dbReference>
<dbReference type="EC" id="5.4.99.-" evidence="5"/>
<dbReference type="InterPro" id="IPR020094">
    <property type="entry name" value="TruA/RsuA/RluB/E/F_N"/>
</dbReference>
<dbReference type="GO" id="GO:0005829">
    <property type="term" value="C:cytosol"/>
    <property type="evidence" value="ECO:0007669"/>
    <property type="project" value="UniProtKB-ARBA"/>
</dbReference>
<dbReference type="FunFam" id="3.30.70.1560:FF:000001">
    <property type="entry name" value="Pseudouridine synthase"/>
    <property type="match status" value="1"/>
</dbReference>
<dbReference type="InterPro" id="IPR042092">
    <property type="entry name" value="PsdUridine_s_RsuA/RluB/E/F_cat"/>
</dbReference>
<reference evidence="7 8" key="1">
    <citation type="submission" date="2017-04" db="EMBL/GenBank/DDBJ databases">
        <title>Bacillus krulwichiae AM31D Genome sequencing and assembly.</title>
        <authorList>
            <person name="Krulwich T.A."/>
            <person name="Anastor L."/>
            <person name="Ehrlich R."/>
            <person name="Ehrlich G.D."/>
            <person name="Janto B."/>
        </authorList>
    </citation>
    <scope>NUCLEOTIDE SEQUENCE [LARGE SCALE GENOMIC DNA]</scope>
    <source>
        <strain evidence="7 8">AM31D</strain>
    </source>
</reference>
<dbReference type="FunFam" id="3.30.70.580:FF:000005">
    <property type="entry name" value="Pseudouridine synthase"/>
    <property type="match status" value="1"/>
</dbReference>
<dbReference type="KEGG" id="bkw:BkAM31D_10600"/>
<comment type="similarity">
    <text evidence="1 5">Belongs to the pseudouridine synthase RsuA family.</text>
</comment>
<evidence type="ECO:0000256" key="5">
    <source>
        <dbReference type="RuleBase" id="RU003887"/>
    </source>
</evidence>
<dbReference type="InterPro" id="IPR018496">
    <property type="entry name" value="PsdUridine_synth_RsuA/RluB_CS"/>
</dbReference>
<gene>
    <name evidence="7" type="primary">rluB</name>
    <name evidence="7" type="ORF">BkAM31D_10600</name>
</gene>
<evidence type="ECO:0000256" key="2">
    <source>
        <dbReference type="ARBA" id="ARBA00022884"/>
    </source>
</evidence>
<sequence>MVHEVKEMERLQKVIAQAGITSRRKAEQLIIEGKVKVNGKVVRELGVKVTPNKDEIEVEGVPIDREEPVYYLLYKPSGVISSVSDDKGRTVVTDFLEIEQRVFPVGRLDYDTSGAILLTNDGEFANVLMHPKYKVEKVYVAKVKGIPSREKLKELQNGIKLEDGMTAPAKVKMMSLDKKKNTAIIRIVIHEGRNRQVRRMFEAIDHPVIKLKREQYSFLTLKGLNPGDARQLKPIEVKHLKELAVTKPS</sequence>
<evidence type="ECO:0000259" key="6">
    <source>
        <dbReference type="SMART" id="SM00363"/>
    </source>
</evidence>
<dbReference type="CDD" id="cd00165">
    <property type="entry name" value="S4"/>
    <property type="match status" value="1"/>
</dbReference>
<dbReference type="AlphaFoldDB" id="A0A1X9MFE7"/>
<evidence type="ECO:0000256" key="1">
    <source>
        <dbReference type="ARBA" id="ARBA00008348"/>
    </source>
</evidence>
<dbReference type="InterPro" id="IPR002942">
    <property type="entry name" value="S4_RNA-bd"/>
</dbReference>
<dbReference type="GO" id="GO:0120159">
    <property type="term" value="F:rRNA pseudouridine synthase activity"/>
    <property type="evidence" value="ECO:0007669"/>
    <property type="project" value="UniProtKB-ARBA"/>
</dbReference>